<dbReference type="Proteomes" id="UP000014139">
    <property type="component" value="Unassembled WGS sequence"/>
</dbReference>
<gene>
    <name evidence="1" type="ORF">H480_31831</name>
</gene>
<evidence type="ECO:0000313" key="1">
    <source>
        <dbReference type="EMBL" id="EOD64432.1"/>
    </source>
</evidence>
<proteinExistence type="predicted"/>
<dbReference type="RefSeq" id="WP_004558770.1">
    <property type="nucleotide sequence ID" value="NZ_AOUO01000511.1"/>
</dbReference>
<name>R1FYR4_9PSEU</name>
<dbReference type="EMBL" id="AOUO01000511">
    <property type="protein sequence ID" value="EOD64432.1"/>
    <property type="molecule type" value="Genomic_DNA"/>
</dbReference>
<sequence length="91" mass="10237">MTVLDDVPRATAQGDWWEWHGFIDGLAHLYLHAQLALDWPPLVFPACEQRRPGPLGHDRPSITRQSVGHRTHPPCLACLNKTRPTEVPGAR</sequence>
<reference evidence="1 2" key="1">
    <citation type="submission" date="2013-02" db="EMBL/GenBank/DDBJ databases">
        <title>Draft genome sequence of Amycolatopsis vancoresmycina strain DSM 44592T.</title>
        <authorList>
            <person name="Kumar S."/>
            <person name="Kaur N."/>
            <person name="Kaur C."/>
            <person name="Raghava G.P.S."/>
            <person name="Mayilraj S."/>
        </authorList>
    </citation>
    <scope>NUCLEOTIDE SEQUENCE [LARGE SCALE GENOMIC DNA]</scope>
    <source>
        <strain evidence="1 2">DSM 44592</strain>
    </source>
</reference>
<keyword evidence="2" id="KW-1185">Reference proteome</keyword>
<dbReference type="OrthoDB" id="3634542at2"/>
<organism evidence="1 2">
    <name type="scientific">Amycolatopsis vancoresmycina DSM 44592</name>
    <dbReference type="NCBI Taxonomy" id="1292037"/>
    <lineage>
        <taxon>Bacteria</taxon>
        <taxon>Bacillati</taxon>
        <taxon>Actinomycetota</taxon>
        <taxon>Actinomycetes</taxon>
        <taxon>Pseudonocardiales</taxon>
        <taxon>Pseudonocardiaceae</taxon>
        <taxon>Amycolatopsis</taxon>
    </lineage>
</organism>
<dbReference type="AlphaFoldDB" id="R1FYR4"/>
<comment type="caution">
    <text evidence="1">The sequence shown here is derived from an EMBL/GenBank/DDBJ whole genome shotgun (WGS) entry which is preliminary data.</text>
</comment>
<protein>
    <submittedName>
        <fullName evidence="1">Uncharacterized protein</fullName>
    </submittedName>
</protein>
<evidence type="ECO:0000313" key="2">
    <source>
        <dbReference type="Proteomes" id="UP000014139"/>
    </source>
</evidence>
<accession>R1FYR4</accession>